<evidence type="ECO:0000256" key="1">
    <source>
        <dbReference type="ARBA" id="ARBA00010333"/>
    </source>
</evidence>
<protein>
    <submittedName>
        <fullName evidence="4">Restriction endonuclease</fullName>
    </submittedName>
</protein>
<dbReference type="AlphaFoldDB" id="A0A1Q8SSR6"/>
<evidence type="ECO:0000313" key="5">
    <source>
        <dbReference type="Proteomes" id="UP000186878"/>
    </source>
</evidence>
<dbReference type="PANTHER" id="PTHR35936:SF17">
    <property type="entry name" value="ARGININE-BINDING EXTRACELLULAR PROTEIN ARTP"/>
    <property type="match status" value="1"/>
</dbReference>
<dbReference type="GO" id="GO:0004519">
    <property type="term" value="F:endonuclease activity"/>
    <property type="evidence" value="ECO:0007669"/>
    <property type="project" value="UniProtKB-KW"/>
</dbReference>
<evidence type="ECO:0000259" key="3">
    <source>
        <dbReference type="SMART" id="SM00062"/>
    </source>
</evidence>
<dbReference type="Pfam" id="PF00497">
    <property type="entry name" value="SBP_bac_3"/>
    <property type="match status" value="1"/>
</dbReference>
<dbReference type="SUPFAM" id="SSF53850">
    <property type="entry name" value="Periplasmic binding protein-like II"/>
    <property type="match status" value="1"/>
</dbReference>
<dbReference type="EMBL" id="MSDO01000010">
    <property type="protein sequence ID" value="OLO04480.1"/>
    <property type="molecule type" value="Genomic_DNA"/>
</dbReference>
<dbReference type="InterPro" id="IPR001638">
    <property type="entry name" value="Solute-binding_3/MltF_N"/>
</dbReference>
<organism evidence="4 5">
    <name type="scientific">Salinicola socius</name>
    <dbReference type="NCBI Taxonomy" id="404433"/>
    <lineage>
        <taxon>Bacteria</taxon>
        <taxon>Pseudomonadati</taxon>
        <taxon>Pseudomonadota</taxon>
        <taxon>Gammaproteobacteria</taxon>
        <taxon>Oceanospirillales</taxon>
        <taxon>Halomonadaceae</taxon>
        <taxon>Salinicola</taxon>
    </lineage>
</organism>
<sequence length="243" mass="25982">MSDDRSAVIEALAPHGRLRVAINYGNIVLAQRDKDGGPAGVSVALARALASELDVAIEFATFEGAGDVFAAIDDDAWRIGFLARDPVRAEKIHFTDPYVIIEGTYLVPEAAPIQAVDELDQDGIRIAVGKGAAYDLYLTRALKHASLVRAATSAAAIELFVESRLDAAAGVRQPLAAYAASNPGYRVLPGRFTAIEQCMAVPRAQASDAVIRYVEDFLARMKQQGVVKRALKESGQDETQAAD</sequence>
<name>A0A1Q8SSR6_9GAMM</name>
<proteinExistence type="inferred from homology"/>
<keyword evidence="4" id="KW-0378">Hydrolase</keyword>
<dbReference type="OrthoDB" id="6955767at2"/>
<keyword evidence="2" id="KW-0732">Signal</keyword>
<reference evidence="4 5" key="1">
    <citation type="submission" date="2016-12" db="EMBL/GenBank/DDBJ databases">
        <title>Draft genome sequences of strains Salinicola socius SMB35, Salinicola sp. MH3R3-1 and Chromohalobacter sp. SMB17 from the Verkhnekamsk potash mining region of Russia.</title>
        <authorList>
            <person name="Mavrodi D.V."/>
            <person name="Olsson B.E."/>
            <person name="Korsakova E.S."/>
            <person name="Pyankova A."/>
            <person name="Mavrodi O.V."/>
            <person name="Plotnikova E.G."/>
        </authorList>
    </citation>
    <scope>NUCLEOTIDE SEQUENCE [LARGE SCALE GENOMIC DNA]</scope>
    <source>
        <strain evidence="4 5">SMB35</strain>
    </source>
</reference>
<dbReference type="STRING" id="404433.BTW07_08595"/>
<dbReference type="PANTHER" id="PTHR35936">
    <property type="entry name" value="MEMBRANE-BOUND LYTIC MUREIN TRANSGLYCOSYLASE F"/>
    <property type="match status" value="1"/>
</dbReference>
<dbReference type="SMART" id="SM00062">
    <property type="entry name" value="PBPb"/>
    <property type="match status" value="1"/>
</dbReference>
<keyword evidence="4" id="KW-0255">Endonuclease</keyword>
<evidence type="ECO:0000313" key="4">
    <source>
        <dbReference type="EMBL" id="OLO04480.1"/>
    </source>
</evidence>
<dbReference type="Proteomes" id="UP000186878">
    <property type="component" value="Unassembled WGS sequence"/>
</dbReference>
<feature type="domain" description="Solute-binding protein family 3/N-terminal" evidence="3">
    <location>
        <begin position="17"/>
        <end position="237"/>
    </location>
</feature>
<comment type="similarity">
    <text evidence="1">Belongs to the bacterial solute-binding protein 3 family.</text>
</comment>
<keyword evidence="5" id="KW-1185">Reference proteome</keyword>
<keyword evidence="4" id="KW-0540">Nuclease</keyword>
<dbReference type="RefSeq" id="WP_075569769.1">
    <property type="nucleotide sequence ID" value="NZ_MSDO01000010.1"/>
</dbReference>
<comment type="caution">
    <text evidence="4">The sequence shown here is derived from an EMBL/GenBank/DDBJ whole genome shotgun (WGS) entry which is preliminary data.</text>
</comment>
<accession>A0A1Q8SSR6</accession>
<gene>
    <name evidence="4" type="ORF">BTW07_08595</name>
</gene>
<evidence type="ECO:0000256" key="2">
    <source>
        <dbReference type="ARBA" id="ARBA00022729"/>
    </source>
</evidence>
<dbReference type="Gene3D" id="3.40.190.10">
    <property type="entry name" value="Periplasmic binding protein-like II"/>
    <property type="match status" value="2"/>
</dbReference>